<dbReference type="PANTHER" id="PTHR39515:SF2">
    <property type="entry name" value="HTH-TYPE TRANSCRIPTIONAL REGULATOR RV0880"/>
    <property type="match status" value="1"/>
</dbReference>
<dbReference type="Gene3D" id="1.10.10.10">
    <property type="entry name" value="Winged helix-like DNA-binding domain superfamily/Winged helix DNA-binding domain"/>
    <property type="match status" value="1"/>
</dbReference>
<dbReference type="SUPFAM" id="SSF46785">
    <property type="entry name" value="Winged helix' DNA-binding domain"/>
    <property type="match status" value="1"/>
</dbReference>
<dbReference type="EMBL" id="WRPP01000007">
    <property type="protein sequence ID" value="MVU81696.1"/>
    <property type="molecule type" value="Genomic_DNA"/>
</dbReference>
<dbReference type="InterPro" id="IPR036388">
    <property type="entry name" value="WH-like_DNA-bd_sf"/>
</dbReference>
<protein>
    <submittedName>
        <fullName evidence="5">MarR family transcriptional regulator</fullName>
    </submittedName>
</protein>
<dbReference type="Pfam" id="PF01047">
    <property type="entry name" value="MarR"/>
    <property type="match status" value="1"/>
</dbReference>
<keyword evidence="6" id="KW-1185">Reference proteome</keyword>
<evidence type="ECO:0000256" key="2">
    <source>
        <dbReference type="ARBA" id="ARBA00023125"/>
    </source>
</evidence>
<proteinExistence type="predicted"/>
<keyword evidence="3" id="KW-0804">Transcription</keyword>
<evidence type="ECO:0000256" key="3">
    <source>
        <dbReference type="ARBA" id="ARBA00023163"/>
    </source>
</evidence>
<keyword evidence="1" id="KW-0805">Transcription regulation</keyword>
<organism evidence="5 6">
    <name type="scientific">Nocardia terrae</name>
    <dbReference type="NCBI Taxonomy" id="2675851"/>
    <lineage>
        <taxon>Bacteria</taxon>
        <taxon>Bacillati</taxon>
        <taxon>Actinomycetota</taxon>
        <taxon>Actinomycetes</taxon>
        <taxon>Mycobacteriales</taxon>
        <taxon>Nocardiaceae</taxon>
        <taxon>Nocardia</taxon>
    </lineage>
</organism>
<dbReference type="InterPro" id="IPR000835">
    <property type="entry name" value="HTH_MarR-typ"/>
</dbReference>
<dbReference type="PROSITE" id="PS50995">
    <property type="entry name" value="HTH_MARR_2"/>
    <property type="match status" value="1"/>
</dbReference>
<reference evidence="5 6" key="1">
    <citation type="submission" date="2019-12" db="EMBL/GenBank/DDBJ databases">
        <title>Nocardia sp. nov. ET3-3 isolated from soil.</title>
        <authorList>
            <person name="Kanchanasin P."/>
            <person name="Tanasupawat S."/>
            <person name="Yuki M."/>
            <person name="Kudo T."/>
        </authorList>
    </citation>
    <scope>NUCLEOTIDE SEQUENCE [LARGE SCALE GENOMIC DNA]</scope>
    <source>
        <strain evidence="5 6">ET3-3</strain>
    </source>
</reference>
<dbReference type="PROSITE" id="PS01117">
    <property type="entry name" value="HTH_MARR_1"/>
    <property type="match status" value="1"/>
</dbReference>
<keyword evidence="2" id="KW-0238">DNA-binding</keyword>
<evidence type="ECO:0000313" key="6">
    <source>
        <dbReference type="Proteomes" id="UP000466794"/>
    </source>
</evidence>
<sequence length="163" mass="17886">MAAAARDPSATTELDDADRLGTQLVRLLRAVGRAKHRVIKHGPEGLDQLAYAMLFCLVHDGPQRTGKLAETLHAEISSISRQTRSLVGHGLVERGADPIDGRACVLHATPEGERIFTENRRLRNLWLAQLLAGWSPADRETLTRLLERLAGDIEHTTAATDTK</sequence>
<comment type="caution">
    <text evidence="5">The sequence shown here is derived from an EMBL/GenBank/DDBJ whole genome shotgun (WGS) entry which is preliminary data.</text>
</comment>
<dbReference type="SMART" id="SM00347">
    <property type="entry name" value="HTH_MARR"/>
    <property type="match status" value="1"/>
</dbReference>
<evidence type="ECO:0000313" key="5">
    <source>
        <dbReference type="EMBL" id="MVU81696.1"/>
    </source>
</evidence>
<accession>A0A7K1V517</accession>
<dbReference type="Proteomes" id="UP000466794">
    <property type="component" value="Unassembled WGS sequence"/>
</dbReference>
<dbReference type="PANTHER" id="PTHR39515">
    <property type="entry name" value="CONSERVED PROTEIN"/>
    <property type="match status" value="1"/>
</dbReference>
<name>A0A7K1V517_9NOCA</name>
<feature type="domain" description="HTH marR-type" evidence="4">
    <location>
        <begin position="17"/>
        <end position="151"/>
    </location>
</feature>
<dbReference type="GO" id="GO:0003700">
    <property type="term" value="F:DNA-binding transcription factor activity"/>
    <property type="evidence" value="ECO:0007669"/>
    <property type="project" value="InterPro"/>
</dbReference>
<gene>
    <name evidence="5" type="ORF">GPX89_31215</name>
</gene>
<dbReference type="InterPro" id="IPR036390">
    <property type="entry name" value="WH_DNA-bd_sf"/>
</dbReference>
<evidence type="ECO:0000256" key="1">
    <source>
        <dbReference type="ARBA" id="ARBA00023015"/>
    </source>
</evidence>
<dbReference type="InterPro" id="IPR023187">
    <property type="entry name" value="Tscrpt_reg_MarR-type_CS"/>
</dbReference>
<dbReference type="InterPro" id="IPR052526">
    <property type="entry name" value="HTH-type_Bedaq_tolerance"/>
</dbReference>
<evidence type="ECO:0000259" key="4">
    <source>
        <dbReference type="PROSITE" id="PS50995"/>
    </source>
</evidence>
<dbReference type="PRINTS" id="PR00598">
    <property type="entry name" value="HTHMARR"/>
</dbReference>
<dbReference type="AlphaFoldDB" id="A0A7K1V517"/>
<dbReference type="RefSeq" id="WP_157391325.1">
    <property type="nucleotide sequence ID" value="NZ_WRPP01000007.1"/>
</dbReference>
<dbReference type="GO" id="GO:0003677">
    <property type="term" value="F:DNA binding"/>
    <property type="evidence" value="ECO:0007669"/>
    <property type="project" value="UniProtKB-KW"/>
</dbReference>